<evidence type="ECO:0000256" key="6">
    <source>
        <dbReference type="ARBA" id="ARBA00022679"/>
    </source>
</evidence>
<evidence type="ECO:0000256" key="11">
    <source>
        <dbReference type="ARBA" id="ARBA00022989"/>
    </source>
</evidence>
<dbReference type="Pfam" id="PF02518">
    <property type="entry name" value="HATPase_c"/>
    <property type="match status" value="1"/>
</dbReference>
<protein>
    <recommendedName>
        <fullName evidence="3">histidine kinase</fullName>
        <ecNumber evidence="3">2.7.13.3</ecNumber>
    </recommendedName>
</protein>
<sequence>MVLTILTSLVNRVGTIIILAFIMSKINLFRKLVTKKNISLSDKFILSILFGIFGIIGTYSGIFVKGALANSRVIGVFVGGLLGGPFVGILSGIIAGFHRWIIDIGGFTATACAISTIIEGTMAGMLSKRFYKTENKWIFSLGMGIIAEIIQMIIILIVAKPFIEAVNLVKIIGMPMIVANSIGIAIFIVITDSIFKDQDRAAAYQAQVALKIANKTLKYFRKGFNSETARETAQIIYDMTDLKAVAFTDRERILAHIGVGEDHHKAGDSIKTIITKEVIKSGRYMVANSKEEIDCNVRTCELKSAIIVPLKENNRVIGTLKLYKTEDNSINQVDLELALGLGLLFSTQIELSKIEYQSELLAKAELKALQAQINPHFLFNAINTIVSFIRTKPDKARELLLHLGSYFRKNLQQNGEEVELTKEIEYIKSYLEIEKARFGDKLNVKFDIPNKITCFLPPLILQPIVENAVKHGIMEKLEGGTIVIKAIDSERETILIVKDDGVGMDEDYIKHIFSRKEGNDSIGLINVNNRLKNKYGEEYGLKIESKPGVGTTVTMRIPKHSKEDELDDKMHNC</sequence>
<reference evidence="17" key="1">
    <citation type="submission" date="2016-11" db="EMBL/GenBank/DDBJ databases">
        <authorList>
            <person name="Varghese N."/>
            <person name="Submissions S."/>
        </authorList>
    </citation>
    <scope>NUCLEOTIDE SEQUENCE [LARGE SCALE GENOMIC DNA]</scope>
    <source>
        <strain evidence="17">DSM 13643</strain>
    </source>
</reference>
<dbReference type="GO" id="GO:0071555">
    <property type="term" value="P:cell wall organization"/>
    <property type="evidence" value="ECO:0007669"/>
    <property type="project" value="InterPro"/>
</dbReference>
<feature type="domain" description="Histidine kinase" evidence="15">
    <location>
        <begin position="460"/>
        <end position="561"/>
    </location>
</feature>
<dbReference type="EC" id="2.7.13.3" evidence="3"/>
<keyword evidence="10" id="KW-0067">ATP-binding</keyword>
<evidence type="ECO:0000256" key="14">
    <source>
        <dbReference type="SAM" id="Phobius"/>
    </source>
</evidence>
<evidence type="ECO:0000256" key="9">
    <source>
        <dbReference type="ARBA" id="ARBA00022777"/>
    </source>
</evidence>
<feature type="transmembrane region" description="Helical" evidence="14">
    <location>
        <begin position="44"/>
        <end position="62"/>
    </location>
</feature>
<dbReference type="InterPro" id="IPR010559">
    <property type="entry name" value="Sig_transdc_His_kin_internal"/>
</dbReference>
<evidence type="ECO:0000256" key="13">
    <source>
        <dbReference type="ARBA" id="ARBA00023136"/>
    </source>
</evidence>
<dbReference type="InterPro" id="IPR003594">
    <property type="entry name" value="HATPase_dom"/>
</dbReference>
<evidence type="ECO:0000256" key="12">
    <source>
        <dbReference type="ARBA" id="ARBA00023012"/>
    </source>
</evidence>
<evidence type="ECO:0000256" key="4">
    <source>
        <dbReference type="ARBA" id="ARBA00022475"/>
    </source>
</evidence>
<dbReference type="RefSeq" id="WP_073196726.1">
    <property type="nucleotide sequence ID" value="NZ_FQXO01000040.1"/>
</dbReference>
<dbReference type="InterPro" id="IPR005467">
    <property type="entry name" value="His_kinase_dom"/>
</dbReference>
<dbReference type="EMBL" id="FQXO01000040">
    <property type="protein sequence ID" value="SHH65662.1"/>
    <property type="molecule type" value="Genomic_DNA"/>
</dbReference>
<keyword evidence="5" id="KW-0597">Phosphoprotein</keyword>
<keyword evidence="17" id="KW-1185">Reference proteome</keyword>
<dbReference type="Pfam" id="PF06580">
    <property type="entry name" value="His_kinase"/>
    <property type="match status" value="1"/>
</dbReference>
<proteinExistence type="predicted"/>
<comment type="subcellular location">
    <subcellularLocation>
        <location evidence="2">Cell membrane</location>
        <topology evidence="2">Multi-pass membrane protein</topology>
    </subcellularLocation>
</comment>
<keyword evidence="7 14" id="KW-0812">Transmembrane</keyword>
<dbReference type="PANTHER" id="PTHR34220:SF7">
    <property type="entry name" value="SENSOR HISTIDINE KINASE YPDA"/>
    <property type="match status" value="1"/>
</dbReference>
<keyword evidence="8" id="KW-0547">Nucleotide-binding</keyword>
<keyword evidence="9 16" id="KW-0418">Kinase</keyword>
<feature type="transmembrane region" description="Helical" evidence="14">
    <location>
        <begin position="104"/>
        <end position="125"/>
    </location>
</feature>
<dbReference type="GO" id="GO:0005524">
    <property type="term" value="F:ATP binding"/>
    <property type="evidence" value="ECO:0007669"/>
    <property type="project" value="UniProtKB-KW"/>
</dbReference>
<dbReference type="InterPro" id="IPR003018">
    <property type="entry name" value="GAF"/>
</dbReference>
<dbReference type="PROSITE" id="PS50109">
    <property type="entry name" value="HIS_KIN"/>
    <property type="match status" value="1"/>
</dbReference>
<evidence type="ECO:0000256" key="5">
    <source>
        <dbReference type="ARBA" id="ARBA00022553"/>
    </source>
</evidence>
<dbReference type="Gene3D" id="3.30.450.40">
    <property type="match status" value="1"/>
</dbReference>
<organism evidence="16 17">
    <name type="scientific">Caloranaerobacter azorensis DSM 13643</name>
    <dbReference type="NCBI Taxonomy" id="1121264"/>
    <lineage>
        <taxon>Bacteria</taxon>
        <taxon>Bacillati</taxon>
        <taxon>Bacillota</taxon>
        <taxon>Tissierellia</taxon>
        <taxon>Tissierellales</taxon>
        <taxon>Thermohalobacteraceae</taxon>
        <taxon>Caloranaerobacter</taxon>
    </lineage>
</organism>
<evidence type="ECO:0000256" key="10">
    <source>
        <dbReference type="ARBA" id="ARBA00022840"/>
    </source>
</evidence>
<dbReference type="SUPFAM" id="SSF55781">
    <property type="entry name" value="GAF domain-like"/>
    <property type="match status" value="1"/>
</dbReference>
<dbReference type="SMART" id="SM00065">
    <property type="entry name" value="GAF"/>
    <property type="match status" value="1"/>
</dbReference>
<keyword evidence="13 14" id="KW-0472">Membrane</keyword>
<dbReference type="GO" id="GO:0000155">
    <property type="term" value="F:phosphorelay sensor kinase activity"/>
    <property type="evidence" value="ECO:0007669"/>
    <property type="project" value="InterPro"/>
</dbReference>
<dbReference type="GO" id="GO:0005886">
    <property type="term" value="C:plasma membrane"/>
    <property type="evidence" value="ECO:0007669"/>
    <property type="project" value="UniProtKB-SubCell"/>
</dbReference>
<keyword evidence="4" id="KW-1003">Cell membrane</keyword>
<gene>
    <name evidence="16" type="ORF">SAMN02745135_01550</name>
</gene>
<dbReference type="InterPro" id="IPR050640">
    <property type="entry name" value="Bact_2-comp_sensor_kinase"/>
</dbReference>
<evidence type="ECO:0000256" key="2">
    <source>
        <dbReference type="ARBA" id="ARBA00004651"/>
    </source>
</evidence>
<dbReference type="SMART" id="SM00387">
    <property type="entry name" value="HATPase_c"/>
    <property type="match status" value="1"/>
</dbReference>
<keyword evidence="6" id="KW-0808">Transferase</keyword>
<evidence type="ECO:0000256" key="3">
    <source>
        <dbReference type="ARBA" id="ARBA00012438"/>
    </source>
</evidence>
<dbReference type="InterPro" id="IPR036890">
    <property type="entry name" value="HATPase_C_sf"/>
</dbReference>
<keyword evidence="11 14" id="KW-1133">Transmembrane helix</keyword>
<comment type="catalytic activity">
    <reaction evidence="1">
        <text>ATP + protein L-histidine = ADP + protein N-phospho-L-histidine.</text>
        <dbReference type="EC" id="2.7.13.3"/>
    </reaction>
</comment>
<feature type="transmembrane region" description="Helical" evidence="14">
    <location>
        <begin position="171"/>
        <end position="190"/>
    </location>
</feature>
<dbReference type="Proteomes" id="UP000183967">
    <property type="component" value="Unassembled WGS sequence"/>
</dbReference>
<dbReference type="InterPro" id="IPR011620">
    <property type="entry name" value="Sig_transdc_His_kinase_LytS_TM"/>
</dbReference>
<feature type="transmembrane region" description="Helical" evidence="14">
    <location>
        <begin position="6"/>
        <end position="23"/>
    </location>
</feature>
<dbReference type="AlphaFoldDB" id="A0A1M5URG5"/>
<dbReference type="SUPFAM" id="SSF55874">
    <property type="entry name" value="ATPase domain of HSP90 chaperone/DNA topoisomerase II/histidine kinase"/>
    <property type="match status" value="1"/>
</dbReference>
<evidence type="ECO:0000256" key="8">
    <source>
        <dbReference type="ARBA" id="ARBA00022741"/>
    </source>
</evidence>
<keyword evidence="12" id="KW-0902">Two-component regulatory system</keyword>
<evidence type="ECO:0000256" key="1">
    <source>
        <dbReference type="ARBA" id="ARBA00000085"/>
    </source>
</evidence>
<evidence type="ECO:0000313" key="17">
    <source>
        <dbReference type="Proteomes" id="UP000183967"/>
    </source>
</evidence>
<dbReference type="Pfam" id="PF01590">
    <property type="entry name" value="GAF"/>
    <property type="match status" value="1"/>
</dbReference>
<accession>A0A1M5URG5</accession>
<dbReference type="Gene3D" id="3.30.565.10">
    <property type="entry name" value="Histidine kinase-like ATPase, C-terminal domain"/>
    <property type="match status" value="1"/>
</dbReference>
<dbReference type="PANTHER" id="PTHR34220">
    <property type="entry name" value="SENSOR HISTIDINE KINASE YPDA"/>
    <property type="match status" value="1"/>
</dbReference>
<name>A0A1M5URG5_9FIRM</name>
<dbReference type="InterPro" id="IPR029016">
    <property type="entry name" value="GAF-like_dom_sf"/>
</dbReference>
<evidence type="ECO:0000259" key="15">
    <source>
        <dbReference type="PROSITE" id="PS50109"/>
    </source>
</evidence>
<feature type="transmembrane region" description="Helical" evidence="14">
    <location>
        <begin position="137"/>
        <end position="159"/>
    </location>
</feature>
<evidence type="ECO:0000256" key="7">
    <source>
        <dbReference type="ARBA" id="ARBA00022692"/>
    </source>
</evidence>
<dbReference type="Pfam" id="PF07694">
    <property type="entry name" value="5TM-5TMR_LYT"/>
    <property type="match status" value="1"/>
</dbReference>
<evidence type="ECO:0000313" key="16">
    <source>
        <dbReference type="EMBL" id="SHH65662.1"/>
    </source>
</evidence>
<feature type="transmembrane region" description="Helical" evidence="14">
    <location>
        <begin position="74"/>
        <end position="97"/>
    </location>
</feature>